<name>A0A0G1GMS8_9BACT</name>
<proteinExistence type="predicted"/>
<dbReference type="Proteomes" id="UP000034617">
    <property type="component" value="Unassembled WGS sequence"/>
</dbReference>
<protein>
    <submittedName>
        <fullName evidence="2">Uncharacterized protein</fullName>
    </submittedName>
</protein>
<feature type="region of interest" description="Disordered" evidence="1">
    <location>
        <begin position="23"/>
        <end position="61"/>
    </location>
</feature>
<gene>
    <name evidence="2" type="ORF">UW22_C0041G0004</name>
</gene>
<feature type="compositionally biased region" description="Low complexity" evidence="1">
    <location>
        <begin position="26"/>
        <end position="41"/>
    </location>
</feature>
<evidence type="ECO:0000256" key="1">
    <source>
        <dbReference type="SAM" id="MobiDB-lite"/>
    </source>
</evidence>
<dbReference type="AlphaFoldDB" id="A0A0G1GMS8"/>
<evidence type="ECO:0000313" key="2">
    <source>
        <dbReference type="EMBL" id="KKT36261.1"/>
    </source>
</evidence>
<comment type="caution">
    <text evidence="2">The sequence shown here is derived from an EMBL/GenBank/DDBJ whole genome shotgun (WGS) entry which is preliminary data.</text>
</comment>
<evidence type="ECO:0000313" key="3">
    <source>
        <dbReference type="Proteomes" id="UP000034617"/>
    </source>
</evidence>
<dbReference type="EMBL" id="LCHM01000041">
    <property type="protein sequence ID" value="KKT36261.1"/>
    <property type="molecule type" value="Genomic_DNA"/>
</dbReference>
<organism evidence="2 3">
    <name type="scientific">Candidatus Gottesmanbacteria bacterium GW2011_GWB1_44_11c</name>
    <dbReference type="NCBI Taxonomy" id="1618447"/>
    <lineage>
        <taxon>Bacteria</taxon>
        <taxon>Candidatus Gottesmaniibacteriota</taxon>
    </lineage>
</organism>
<accession>A0A0G1GMS8</accession>
<sequence>MNIISIENQIGSRDRVRAAIDDLLHPNPTESSAPSPNNSSSDQRRGPTFLGKPWSKKGTDEWWPERWEGAQADCDYWQAVYPERIVHIEEVGVENGGYIVK</sequence>
<reference evidence="2 3" key="1">
    <citation type="journal article" date="2015" name="Nature">
        <title>rRNA introns, odd ribosomes, and small enigmatic genomes across a large radiation of phyla.</title>
        <authorList>
            <person name="Brown C.T."/>
            <person name="Hug L.A."/>
            <person name="Thomas B.C."/>
            <person name="Sharon I."/>
            <person name="Castelle C.J."/>
            <person name="Singh A."/>
            <person name="Wilkins M.J."/>
            <person name="Williams K.H."/>
            <person name="Banfield J.F."/>
        </authorList>
    </citation>
    <scope>NUCLEOTIDE SEQUENCE [LARGE SCALE GENOMIC DNA]</scope>
</reference>